<evidence type="ECO:0000256" key="2">
    <source>
        <dbReference type="ARBA" id="ARBA00022475"/>
    </source>
</evidence>
<gene>
    <name evidence="8" type="ORF">C4900_00670</name>
</gene>
<evidence type="ECO:0000313" key="8">
    <source>
        <dbReference type="EMBL" id="RCN58346.1"/>
    </source>
</evidence>
<evidence type="ECO:0000256" key="3">
    <source>
        <dbReference type="ARBA" id="ARBA00022519"/>
    </source>
</evidence>
<name>A0A368HG76_9GAMM</name>
<reference evidence="8 9" key="1">
    <citation type="submission" date="2018-02" db="EMBL/GenBank/DDBJ databases">
        <title>Insights into the biology of acidophilic members of the Acidiferrobacteraceae family derived from comparative genomic analyses.</title>
        <authorList>
            <person name="Issotta F."/>
            <person name="Thyssen C."/>
            <person name="Mena C."/>
            <person name="Moya A."/>
            <person name="Bellenberg S."/>
            <person name="Sproer C."/>
            <person name="Covarrubias P.C."/>
            <person name="Sand W."/>
            <person name="Quatrini R."/>
            <person name="Vera M."/>
        </authorList>
    </citation>
    <scope>NUCLEOTIDE SEQUENCE [LARGE SCALE GENOMIC DNA]</scope>
    <source>
        <strain evidence="9">m-1</strain>
    </source>
</reference>
<evidence type="ECO:0000256" key="4">
    <source>
        <dbReference type="ARBA" id="ARBA00022679"/>
    </source>
</evidence>
<dbReference type="PIRSF" id="PIRSF026649">
    <property type="entry name" value="MsbB"/>
    <property type="match status" value="1"/>
</dbReference>
<keyword evidence="4 8" id="KW-0808">Transferase</keyword>
<evidence type="ECO:0000256" key="6">
    <source>
        <dbReference type="ARBA" id="ARBA00023315"/>
    </source>
</evidence>
<keyword evidence="7" id="KW-0812">Transmembrane</keyword>
<keyword evidence="9" id="KW-1185">Reference proteome</keyword>
<dbReference type="PANTHER" id="PTHR30606">
    <property type="entry name" value="LIPID A BIOSYNTHESIS LAUROYL ACYLTRANSFERASE"/>
    <property type="match status" value="1"/>
</dbReference>
<proteinExistence type="predicted"/>
<comment type="subcellular location">
    <subcellularLocation>
        <location evidence="1">Cell inner membrane</location>
    </subcellularLocation>
</comment>
<evidence type="ECO:0000256" key="5">
    <source>
        <dbReference type="ARBA" id="ARBA00023136"/>
    </source>
</evidence>
<evidence type="ECO:0000313" key="9">
    <source>
        <dbReference type="Proteomes" id="UP000253250"/>
    </source>
</evidence>
<keyword evidence="3" id="KW-0997">Cell inner membrane</keyword>
<comment type="caution">
    <text evidence="8">The sequence shown here is derived from an EMBL/GenBank/DDBJ whole genome shotgun (WGS) entry which is preliminary data.</text>
</comment>
<keyword evidence="7" id="KW-1133">Transmembrane helix</keyword>
<dbReference type="GO" id="GO:0016746">
    <property type="term" value="F:acyltransferase activity"/>
    <property type="evidence" value="ECO:0007669"/>
    <property type="project" value="UniProtKB-KW"/>
</dbReference>
<dbReference type="CDD" id="cd07984">
    <property type="entry name" value="LPLAT_LABLAT-like"/>
    <property type="match status" value="1"/>
</dbReference>
<feature type="transmembrane region" description="Helical" evidence="7">
    <location>
        <begin position="20"/>
        <end position="42"/>
    </location>
</feature>
<dbReference type="Proteomes" id="UP000253250">
    <property type="component" value="Unassembled WGS sequence"/>
</dbReference>
<dbReference type="AlphaFoldDB" id="A0A368HG76"/>
<organism evidence="8 9">
    <name type="scientific">Acidiferrobacter thiooxydans</name>
    <dbReference type="NCBI Taxonomy" id="163359"/>
    <lineage>
        <taxon>Bacteria</taxon>
        <taxon>Pseudomonadati</taxon>
        <taxon>Pseudomonadota</taxon>
        <taxon>Gammaproteobacteria</taxon>
        <taxon>Acidiferrobacterales</taxon>
        <taxon>Acidiferrobacteraceae</taxon>
        <taxon>Acidiferrobacter</taxon>
    </lineage>
</organism>
<keyword evidence="6 8" id="KW-0012">Acyltransferase</keyword>
<dbReference type="EMBL" id="PSYR01000001">
    <property type="protein sequence ID" value="RCN58346.1"/>
    <property type="molecule type" value="Genomic_DNA"/>
</dbReference>
<accession>A0A368HG76</accession>
<dbReference type="GO" id="GO:0009247">
    <property type="term" value="P:glycolipid biosynthetic process"/>
    <property type="evidence" value="ECO:0007669"/>
    <property type="project" value="UniProtKB-ARBA"/>
</dbReference>
<protein>
    <submittedName>
        <fullName evidence="8">Lipid A biosynthesis acyltransferase</fullName>
    </submittedName>
</protein>
<dbReference type="PANTHER" id="PTHR30606:SF9">
    <property type="entry name" value="LIPID A BIOSYNTHESIS LAUROYLTRANSFERASE"/>
    <property type="match status" value="1"/>
</dbReference>
<keyword evidence="2" id="KW-1003">Cell membrane</keyword>
<sequence length="296" mass="33207">MTDGSRPSERVVDVLLRALAALPWSWLSVFGAGLGALTYAVAVRPRHIARVNIGLCFPELSARARERLVRRHFVAMGRNAFATARLWWASDEEFRRRVRIVERASYDDALAQGRNIIFLAPHFLGLEIGGLRVSSERPCISMYRAPTGVLAHVLLRRRSRFGGVLWRHDAPLRSLVREVRNHKPFYYLPDLDPGGAQAVSAPFFGIPTPTLTALARIARLADAVVLPCYTRKLPGAGGFEVTIAPALTPFPTDDALADATRMNAAIEEGVRMMPDQYLWTYKRFKRVRRDGRSPYE</sequence>
<keyword evidence="5 7" id="KW-0472">Membrane</keyword>
<dbReference type="Pfam" id="PF03279">
    <property type="entry name" value="Lip_A_acyltrans"/>
    <property type="match status" value="1"/>
</dbReference>
<evidence type="ECO:0000256" key="1">
    <source>
        <dbReference type="ARBA" id="ARBA00004533"/>
    </source>
</evidence>
<dbReference type="GO" id="GO:0005886">
    <property type="term" value="C:plasma membrane"/>
    <property type="evidence" value="ECO:0007669"/>
    <property type="project" value="UniProtKB-SubCell"/>
</dbReference>
<dbReference type="OrthoDB" id="9803456at2"/>
<dbReference type="InterPro" id="IPR004960">
    <property type="entry name" value="LipA_acyltrans"/>
</dbReference>
<evidence type="ECO:0000256" key="7">
    <source>
        <dbReference type="SAM" id="Phobius"/>
    </source>
</evidence>